<evidence type="ECO:0000256" key="3">
    <source>
        <dbReference type="ARBA" id="ARBA00022741"/>
    </source>
</evidence>
<feature type="domain" description="Alpha-type protein kinase" evidence="7">
    <location>
        <begin position="48"/>
        <end position="259"/>
    </location>
</feature>
<dbReference type="Gene3D" id="3.20.200.10">
    <property type="entry name" value="MHCK/EF2 kinase"/>
    <property type="match status" value="1"/>
</dbReference>
<evidence type="ECO:0000256" key="1">
    <source>
        <dbReference type="ARBA" id="ARBA00022527"/>
    </source>
</evidence>
<dbReference type="GO" id="GO:0005524">
    <property type="term" value="F:ATP binding"/>
    <property type="evidence" value="ECO:0007669"/>
    <property type="project" value="UniProtKB-KW"/>
</dbReference>
<protein>
    <recommendedName>
        <fullName evidence="7">Alpha-type protein kinase domain-containing protein</fullName>
    </recommendedName>
</protein>
<keyword evidence="4" id="KW-0418">Kinase</keyword>
<evidence type="ECO:0000256" key="2">
    <source>
        <dbReference type="ARBA" id="ARBA00022679"/>
    </source>
</evidence>
<keyword evidence="1" id="KW-0723">Serine/threonine-protein kinase</keyword>
<sequence>MISTPSPRKRIRDMTKEELQSECQKLSRKVGGTKDDLECRLNQVKQRNDRGWDRKWSEEMQRSRYLASGAERHVYVGTFTKGPRKGEAAVEKVFKTGSVYEACAFSADLAAIGEAARLIKAFNDYNQSLGLQCVRPMFYLNDAQVWTAMDGSGEKKLIEPWLPGNFKKFNSNTGWVDDSSRLTEALSHFSYDYTNGACLLCDLQGTTHDTHYLLTDPAVHSLEQNFGATDGGPAAMKSFFSRHRCNHLCKLHWARAAPYGAAATHPMRQGSSFFLRLPRLSLPFSLRMRLLRQRRVWDRPSA</sequence>
<dbReference type="PANTHER" id="PTHR45992:SF11">
    <property type="entry name" value="ALPHA-TYPE PROTEIN KINASE DOMAIN-CONTAINING PROTEIN"/>
    <property type="match status" value="1"/>
</dbReference>
<dbReference type="InterPro" id="IPR051852">
    <property type="entry name" value="Alpha-type_PK"/>
</dbReference>
<evidence type="ECO:0000259" key="7">
    <source>
        <dbReference type="PROSITE" id="PS51158"/>
    </source>
</evidence>
<dbReference type="AlphaFoldDB" id="A0A7S1Q2S9"/>
<gene>
    <name evidence="8" type="ORF">ACAT0790_LOCUS13496</name>
</gene>
<keyword evidence="2" id="KW-0808">Transferase</keyword>
<evidence type="ECO:0000256" key="5">
    <source>
        <dbReference type="ARBA" id="ARBA00022840"/>
    </source>
</evidence>
<dbReference type="PANTHER" id="PTHR45992">
    <property type="entry name" value="EUKARYOTIC ELONGATION FACTOR 2 KINASE-RELATED"/>
    <property type="match status" value="1"/>
</dbReference>
<evidence type="ECO:0000313" key="8">
    <source>
        <dbReference type="EMBL" id="CAD9113127.1"/>
    </source>
</evidence>
<evidence type="ECO:0000256" key="4">
    <source>
        <dbReference type="ARBA" id="ARBA00022777"/>
    </source>
</evidence>
<dbReference type="SMART" id="SM00811">
    <property type="entry name" value="Alpha_kinase"/>
    <property type="match status" value="1"/>
</dbReference>
<dbReference type="InterPro" id="IPR011009">
    <property type="entry name" value="Kinase-like_dom_sf"/>
</dbReference>
<keyword evidence="5" id="KW-0067">ATP-binding</keyword>
<proteinExistence type="predicted"/>
<organism evidence="8">
    <name type="scientific">Alexandrium catenella</name>
    <name type="common">Red tide dinoflagellate</name>
    <name type="synonym">Gonyaulax catenella</name>
    <dbReference type="NCBI Taxonomy" id="2925"/>
    <lineage>
        <taxon>Eukaryota</taxon>
        <taxon>Sar</taxon>
        <taxon>Alveolata</taxon>
        <taxon>Dinophyceae</taxon>
        <taxon>Gonyaulacales</taxon>
        <taxon>Pyrocystaceae</taxon>
        <taxon>Alexandrium</taxon>
    </lineage>
</organism>
<dbReference type="GO" id="GO:0004674">
    <property type="term" value="F:protein serine/threonine kinase activity"/>
    <property type="evidence" value="ECO:0007669"/>
    <property type="project" value="UniProtKB-KW"/>
</dbReference>
<accession>A0A7S1Q2S9</accession>
<dbReference type="SUPFAM" id="SSF56112">
    <property type="entry name" value="Protein kinase-like (PK-like)"/>
    <property type="match status" value="1"/>
</dbReference>
<keyword evidence="3" id="KW-0547">Nucleotide-binding</keyword>
<evidence type="ECO:0000256" key="6">
    <source>
        <dbReference type="SAM" id="MobiDB-lite"/>
    </source>
</evidence>
<name>A0A7S1Q2S9_ALECA</name>
<dbReference type="Pfam" id="PF02816">
    <property type="entry name" value="Alpha_kinase"/>
    <property type="match status" value="1"/>
</dbReference>
<dbReference type="EMBL" id="HBGE01022278">
    <property type="protein sequence ID" value="CAD9113127.1"/>
    <property type="molecule type" value="Transcribed_RNA"/>
</dbReference>
<dbReference type="InterPro" id="IPR004166">
    <property type="entry name" value="a-kinase_dom"/>
</dbReference>
<feature type="region of interest" description="Disordered" evidence="6">
    <location>
        <begin position="1"/>
        <end position="25"/>
    </location>
</feature>
<reference evidence="8" key="1">
    <citation type="submission" date="2021-01" db="EMBL/GenBank/DDBJ databases">
        <authorList>
            <person name="Corre E."/>
            <person name="Pelletier E."/>
            <person name="Niang G."/>
            <person name="Scheremetjew M."/>
            <person name="Finn R."/>
            <person name="Kale V."/>
            <person name="Holt S."/>
            <person name="Cochrane G."/>
            <person name="Meng A."/>
            <person name="Brown T."/>
            <person name="Cohen L."/>
        </authorList>
    </citation>
    <scope>NUCLEOTIDE SEQUENCE</scope>
    <source>
        <strain evidence="8">OF101</strain>
    </source>
</reference>
<dbReference type="PROSITE" id="PS51158">
    <property type="entry name" value="ALPHA_KINASE"/>
    <property type="match status" value="1"/>
</dbReference>